<evidence type="ECO:0000313" key="2">
    <source>
        <dbReference type="Proteomes" id="UP001179858"/>
    </source>
</evidence>
<proteinExistence type="predicted"/>
<dbReference type="AlphaFoldDB" id="A0AAF0GT83"/>
<dbReference type="Gene3D" id="3.40.50.1820">
    <property type="entry name" value="alpha/beta hydrolase"/>
    <property type="match status" value="1"/>
</dbReference>
<dbReference type="Proteomes" id="UP001179858">
    <property type="component" value="Chromosome"/>
</dbReference>
<dbReference type="RefSeq" id="WP_280102975.1">
    <property type="nucleotide sequence ID" value="NZ_CP122959.1"/>
</dbReference>
<keyword evidence="1" id="KW-0378">Hydrolase</keyword>
<dbReference type="GO" id="GO:0008374">
    <property type="term" value="F:O-acyltransferase activity"/>
    <property type="evidence" value="ECO:0007669"/>
    <property type="project" value="InterPro"/>
</dbReference>
<dbReference type="GO" id="GO:0016787">
    <property type="term" value="F:hydrolase activity"/>
    <property type="evidence" value="ECO:0007669"/>
    <property type="project" value="UniProtKB-KW"/>
</dbReference>
<dbReference type="PANTHER" id="PTHR37574">
    <property type="entry name" value="LIPASE B"/>
    <property type="match status" value="1"/>
</dbReference>
<organism evidence="1 2">
    <name type="scientific">Latilactobacillus sakei</name>
    <name type="common">Lactobacillus sakei</name>
    <dbReference type="NCBI Taxonomy" id="1599"/>
    <lineage>
        <taxon>Bacteria</taxon>
        <taxon>Bacillati</taxon>
        <taxon>Bacillota</taxon>
        <taxon>Bacilli</taxon>
        <taxon>Lactobacillales</taxon>
        <taxon>Lactobacillaceae</taxon>
        <taxon>Latilactobacillus</taxon>
    </lineage>
</organism>
<dbReference type="InterPro" id="IPR053228">
    <property type="entry name" value="Stereospecific_Lipase"/>
</dbReference>
<dbReference type="SUPFAM" id="SSF53474">
    <property type="entry name" value="alpha/beta-Hydrolases"/>
    <property type="match status" value="1"/>
</dbReference>
<dbReference type="Pfam" id="PF02450">
    <property type="entry name" value="LCAT"/>
    <property type="match status" value="1"/>
</dbReference>
<name>A0AAF0GT83_LATSK</name>
<dbReference type="PANTHER" id="PTHR37574:SF1">
    <property type="entry name" value="LIPASE B"/>
    <property type="match status" value="1"/>
</dbReference>
<dbReference type="GO" id="GO:0006629">
    <property type="term" value="P:lipid metabolic process"/>
    <property type="evidence" value="ECO:0007669"/>
    <property type="project" value="InterPro"/>
</dbReference>
<dbReference type="EMBL" id="CP122959">
    <property type="protein sequence ID" value="WGI19332.1"/>
    <property type="molecule type" value="Genomic_DNA"/>
</dbReference>
<dbReference type="InterPro" id="IPR003386">
    <property type="entry name" value="LACT/PDAT_acylTrfase"/>
</dbReference>
<sequence>MKKSVISIGGVAVLIAATFSLWHLKTPQQTNAEPTHSKVQYPSENLIKNNLWVLPDDQLKDGSNEIVLLVTGANNTGSGAWAWSYAAQLPKQSYIPATITLPNMNSADLNYSGKFVYEAVAQLHRDYPQKNINIIAHSLGNLATSWALHYRPTFMAKHVKNYVALGAPFKGIQSAGFDKMPALASNDQTQVPINFQVKAGSEFVKHINSTPFPKPIRYLSIISQTDEIAAGQSPEHMASFPKGTEGETVTPQAIYQKPDMLLGHVEELADNGIYEIATSFLEEREINPAAADQKYYPEMQKSGLDLTILYGNTKSHTGDAKKVEHEPISTDIIE</sequence>
<protein>
    <submittedName>
        <fullName evidence="1">Alpha/beta hydrolase</fullName>
    </submittedName>
</protein>
<evidence type="ECO:0000313" key="1">
    <source>
        <dbReference type="EMBL" id="WGI19332.1"/>
    </source>
</evidence>
<accession>A0AAF0GT83</accession>
<reference evidence="1" key="1">
    <citation type="submission" date="2023-04" db="EMBL/GenBank/DDBJ databases">
        <title>Novel strain of Lactilactobacillus sakei and use thereof.</title>
        <authorList>
            <person name="Kim S.Y."/>
        </authorList>
    </citation>
    <scope>NUCLEOTIDE SEQUENCE</scope>
    <source>
        <strain evidence="1">HUP1</strain>
    </source>
</reference>
<gene>
    <name evidence="1" type="ORF">QBD03_00885</name>
</gene>
<dbReference type="InterPro" id="IPR029058">
    <property type="entry name" value="AB_hydrolase_fold"/>
</dbReference>